<dbReference type="InterPro" id="IPR008521">
    <property type="entry name" value="Mg_trans_NIPA"/>
</dbReference>
<dbReference type="GeneID" id="17045872"/>
<dbReference type="OrthoDB" id="1911792at2759"/>
<keyword evidence="7" id="KW-1003">Cell membrane</keyword>
<dbReference type="RefSeq" id="XP_005651632.1">
    <property type="nucleotide sequence ID" value="XM_005651575.1"/>
</dbReference>
<proteinExistence type="inferred from homology"/>
<keyword evidence="4 7" id="KW-1133">Transmembrane helix</keyword>
<feature type="transmembrane region" description="Helical" evidence="7">
    <location>
        <begin position="140"/>
        <end position="159"/>
    </location>
</feature>
<organism evidence="8 9">
    <name type="scientific">Coccomyxa subellipsoidea (strain C-169)</name>
    <name type="common">Green microalga</name>
    <dbReference type="NCBI Taxonomy" id="574566"/>
    <lineage>
        <taxon>Eukaryota</taxon>
        <taxon>Viridiplantae</taxon>
        <taxon>Chlorophyta</taxon>
        <taxon>core chlorophytes</taxon>
        <taxon>Trebouxiophyceae</taxon>
        <taxon>Trebouxiophyceae incertae sedis</taxon>
        <taxon>Coccomyxaceae</taxon>
        <taxon>Coccomyxa</taxon>
        <taxon>Coccomyxa subellipsoidea</taxon>
    </lineage>
</organism>
<feature type="transmembrane region" description="Helical" evidence="7">
    <location>
        <begin position="102"/>
        <end position="120"/>
    </location>
</feature>
<comment type="caution">
    <text evidence="8">The sequence shown here is derived from an EMBL/GenBank/DDBJ whole genome shotgun (WGS) entry which is preliminary data.</text>
</comment>
<evidence type="ECO:0000313" key="9">
    <source>
        <dbReference type="Proteomes" id="UP000007264"/>
    </source>
</evidence>
<dbReference type="eggNOG" id="ENOG502QSWV">
    <property type="taxonomic scope" value="Eukaryota"/>
</dbReference>
<comment type="subunit">
    <text evidence="7">Homodimer.</text>
</comment>
<keyword evidence="3 7" id="KW-0812">Transmembrane</keyword>
<dbReference type="GO" id="GO:0015095">
    <property type="term" value="F:magnesium ion transmembrane transporter activity"/>
    <property type="evidence" value="ECO:0007669"/>
    <property type="project" value="UniProtKB-UniRule"/>
</dbReference>
<feature type="transmembrane region" description="Helical" evidence="7">
    <location>
        <begin position="48"/>
        <end position="67"/>
    </location>
</feature>
<sequence length="349" mass="35797">MWLAILVTIVASAGNNVGKALQKEATRHLPRFSIDPKILLQYARSRQWLIGLGTDLGGAVLMIAAFALAPVSLVQPVSGLGLAVLSVFSHFYLKERLHRGEWAAVALAGLGTIGVGATSGSDGGDSDGGKEAEEAMPSPGRIVAVMLLLCGAVAALPLVHARRLSAADRRTRAAKPSASVYGLQAGACFGMSAAACRTGFLLAARVSWTAAPAGLCASIVLSSAGFALQTLGFKDGNTVVVCTCAAVSSMVTGVLVGLLALGERMPRTLAMRALRLLAWTAIGLGVSALAGGKGGLAHVAHALLSRLPASVLNRLPTPAVVRIRALSQRLKSEHLPIVVEADGPAADKR</sequence>
<evidence type="ECO:0000256" key="1">
    <source>
        <dbReference type="ARBA" id="ARBA00004141"/>
    </source>
</evidence>
<evidence type="ECO:0000256" key="3">
    <source>
        <dbReference type="ARBA" id="ARBA00022692"/>
    </source>
</evidence>
<keyword evidence="5 7" id="KW-0472">Membrane</keyword>
<evidence type="ECO:0000313" key="8">
    <source>
        <dbReference type="EMBL" id="EIE27088.1"/>
    </source>
</evidence>
<dbReference type="SUPFAM" id="SSF103481">
    <property type="entry name" value="Multidrug resistance efflux transporter EmrE"/>
    <property type="match status" value="1"/>
</dbReference>
<evidence type="ECO:0000256" key="2">
    <source>
        <dbReference type="ARBA" id="ARBA00007001"/>
    </source>
</evidence>
<comment type="function">
    <text evidence="6 7">Acts as a Mg(2+) transporter. Can also transport other divalent cations such as Fe(2+), Sr(2+), Ba(2+), Mn(2+) and Co(2+) but to a much less extent than Mg(2+).</text>
</comment>
<feature type="transmembrane region" description="Helical" evidence="7">
    <location>
        <begin position="240"/>
        <end position="261"/>
    </location>
</feature>
<accession>I0Z8W9</accession>
<keyword evidence="9" id="KW-1185">Reference proteome</keyword>
<keyword evidence="7" id="KW-0460">Magnesium</keyword>
<dbReference type="GO" id="GO:0005769">
    <property type="term" value="C:early endosome"/>
    <property type="evidence" value="ECO:0007669"/>
    <property type="project" value="UniProtKB-SubCell"/>
</dbReference>
<dbReference type="InterPro" id="IPR037185">
    <property type="entry name" value="EmrE-like"/>
</dbReference>
<dbReference type="AlphaFoldDB" id="I0Z8W9"/>
<evidence type="ECO:0000256" key="6">
    <source>
        <dbReference type="ARBA" id="ARBA00025284"/>
    </source>
</evidence>
<gene>
    <name evidence="8" type="ORF">COCSUDRAFT_52073</name>
</gene>
<evidence type="ECO:0000256" key="7">
    <source>
        <dbReference type="RuleBase" id="RU363078"/>
    </source>
</evidence>
<dbReference type="GO" id="GO:0005886">
    <property type="term" value="C:plasma membrane"/>
    <property type="evidence" value="ECO:0007669"/>
    <property type="project" value="UniProtKB-SubCell"/>
</dbReference>
<reference evidence="8 9" key="1">
    <citation type="journal article" date="2012" name="Genome Biol.">
        <title>The genome of the polar eukaryotic microalga coccomyxa subellipsoidea reveals traits of cold adaptation.</title>
        <authorList>
            <person name="Blanc G."/>
            <person name="Agarkova I."/>
            <person name="Grimwood J."/>
            <person name="Kuo A."/>
            <person name="Brueggeman A."/>
            <person name="Dunigan D."/>
            <person name="Gurnon J."/>
            <person name="Ladunga I."/>
            <person name="Lindquist E."/>
            <person name="Lucas S."/>
            <person name="Pangilinan J."/>
            <person name="Proschold T."/>
            <person name="Salamov A."/>
            <person name="Schmutz J."/>
            <person name="Weeks D."/>
            <person name="Yamada T."/>
            <person name="Claverie J.M."/>
            <person name="Grigoriev I."/>
            <person name="Van Etten J."/>
            <person name="Lomsadze A."/>
            <person name="Borodovsky M."/>
        </authorList>
    </citation>
    <scope>NUCLEOTIDE SEQUENCE [LARGE SCALE GENOMIC DNA]</scope>
    <source>
        <strain evidence="8 9">C-169</strain>
    </source>
</reference>
<name>I0Z8W9_COCSC</name>
<dbReference type="PANTHER" id="PTHR12570">
    <property type="match status" value="1"/>
</dbReference>
<comment type="caution">
    <text evidence="7">Lacks conserved residue(s) required for the propagation of feature annotation.</text>
</comment>
<dbReference type="EMBL" id="AGSI01000001">
    <property type="protein sequence ID" value="EIE27088.1"/>
    <property type="molecule type" value="Genomic_DNA"/>
</dbReference>
<feature type="transmembrane region" description="Helical" evidence="7">
    <location>
        <begin position="273"/>
        <end position="291"/>
    </location>
</feature>
<dbReference type="PANTHER" id="PTHR12570:SF65">
    <property type="entry name" value="MAGNESIUM TRANSPORTER NIPA9-RELATED"/>
    <property type="match status" value="1"/>
</dbReference>
<evidence type="ECO:0000256" key="4">
    <source>
        <dbReference type="ARBA" id="ARBA00022989"/>
    </source>
</evidence>
<evidence type="ECO:0000256" key="5">
    <source>
        <dbReference type="ARBA" id="ARBA00023136"/>
    </source>
</evidence>
<feature type="transmembrane region" description="Helical" evidence="7">
    <location>
        <begin position="210"/>
        <end position="228"/>
    </location>
</feature>
<comment type="similarity">
    <text evidence="2 7">Belongs to the NIPA (TC 2.A.7) family.</text>
</comment>
<keyword evidence="7" id="KW-0967">Endosome</keyword>
<dbReference type="Proteomes" id="UP000007264">
    <property type="component" value="Unassembled WGS sequence"/>
</dbReference>
<keyword evidence="7" id="KW-0406">Ion transport</keyword>
<protein>
    <recommendedName>
        <fullName evidence="7">Probable magnesium transporter</fullName>
    </recommendedName>
</protein>
<dbReference type="Pfam" id="PF05653">
    <property type="entry name" value="Mg_trans_NIPA"/>
    <property type="match status" value="1"/>
</dbReference>
<dbReference type="Gene3D" id="1.10.3730.20">
    <property type="match status" value="1"/>
</dbReference>
<keyword evidence="7" id="KW-0813">Transport</keyword>
<dbReference type="KEGG" id="csl:COCSUDRAFT_52073"/>
<comment type="subcellular location">
    <subcellularLocation>
        <location evidence="7">Cell membrane</location>
        <topology evidence="7">Multi-pass membrane protein</topology>
    </subcellularLocation>
    <subcellularLocation>
        <location evidence="7">Early endosome</location>
    </subcellularLocation>
    <subcellularLocation>
        <location evidence="1">Membrane</location>
        <topology evidence="1">Multi-pass membrane protein</topology>
    </subcellularLocation>
</comment>
<feature type="transmembrane region" description="Helical" evidence="7">
    <location>
        <begin position="73"/>
        <end position="93"/>
    </location>
</feature>